<dbReference type="EMBL" id="CAJPEV010000838">
    <property type="protein sequence ID" value="CAG0888966.1"/>
    <property type="molecule type" value="Genomic_DNA"/>
</dbReference>
<dbReference type="Proteomes" id="UP000677054">
    <property type="component" value="Unassembled WGS sequence"/>
</dbReference>
<dbReference type="EMBL" id="LR900355">
    <property type="protein sequence ID" value="CAD7245356.1"/>
    <property type="molecule type" value="Genomic_DNA"/>
</dbReference>
<name>A0A7R8X9A2_9CRUS</name>
<dbReference type="PANTHER" id="PTHR31061">
    <property type="entry name" value="LD22376P"/>
    <property type="match status" value="1"/>
</dbReference>
<dbReference type="Gene3D" id="3.10.100.10">
    <property type="entry name" value="Mannose-Binding Protein A, subunit A"/>
    <property type="match status" value="1"/>
</dbReference>
<evidence type="ECO:0000313" key="2">
    <source>
        <dbReference type="EMBL" id="CAD7245356.1"/>
    </source>
</evidence>
<dbReference type="Pfam" id="PF00059">
    <property type="entry name" value="Lectin_C"/>
    <property type="match status" value="1"/>
</dbReference>
<dbReference type="PROSITE" id="PS50041">
    <property type="entry name" value="C_TYPE_LECTIN_2"/>
    <property type="match status" value="1"/>
</dbReference>
<dbReference type="AlphaFoldDB" id="A0A7R8X9A2"/>
<organism evidence="2">
    <name type="scientific">Darwinula stevensoni</name>
    <dbReference type="NCBI Taxonomy" id="69355"/>
    <lineage>
        <taxon>Eukaryota</taxon>
        <taxon>Metazoa</taxon>
        <taxon>Ecdysozoa</taxon>
        <taxon>Arthropoda</taxon>
        <taxon>Crustacea</taxon>
        <taxon>Oligostraca</taxon>
        <taxon>Ostracoda</taxon>
        <taxon>Podocopa</taxon>
        <taxon>Podocopida</taxon>
        <taxon>Darwinulocopina</taxon>
        <taxon>Darwinuloidea</taxon>
        <taxon>Darwinulidae</taxon>
        <taxon>Darwinula</taxon>
    </lineage>
</organism>
<gene>
    <name evidence="2" type="ORF">DSTB1V02_LOCUS5230</name>
</gene>
<accession>A0A7R8X9A2</accession>
<dbReference type="CDD" id="cd00037">
    <property type="entry name" value="CLECT"/>
    <property type="match status" value="1"/>
</dbReference>
<dbReference type="SUPFAM" id="SSF56436">
    <property type="entry name" value="C-type lectin-like"/>
    <property type="match status" value="1"/>
</dbReference>
<protein>
    <recommendedName>
        <fullName evidence="1">C-type lectin domain-containing protein</fullName>
    </recommendedName>
</protein>
<sequence>MKVVSPLAGLQRASTIQCAVQCDMNPSCYSSHSPNSEGVDCRLAEWKPSLQADPTCEYYLQKLPGTLLNYTGIGQGLFHPTEPNQGRGCLMIAVYQAPDSTCCNGRWADNTRGYSTPLIPIKADDLMISVFKAPDHTCCNGRWADNAQMSTLDYQIYKMGMQVVGPIAHLELPTSVECAFHCHMSKNPICYTFSVTKSSGGVDCRLSGWKPNLQADPDSEYFILKIAGGYELVPGTSSYVKTVVIATKNWNQAEADCETDGGRLAVDNNQPIHAYMTQMILSLGIYSNVGAGTGYFWIGGQSTTDAYHWRLLDGTLLNYTGIGQGLFHPTEPNQGGGCLMIAVYKAPDTTCCNGRWADNVCTITTWSSGYFCEIQVPVFMWIMGVSLVLSLKSQLMKSFSRKQIFIRILQRSTILFFLDLILNARLTNSLTDMRLLRIPGVLQCFSIVYFLVATQELFLFKLPDVSLQGLARLGRNC</sequence>
<evidence type="ECO:0000313" key="3">
    <source>
        <dbReference type="Proteomes" id="UP000677054"/>
    </source>
</evidence>
<dbReference type="PANTHER" id="PTHR31061:SF24">
    <property type="entry name" value="LD22376P"/>
    <property type="match status" value="1"/>
</dbReference>
<reference evidence="2" key="1">
    <citation type="submission" date="2020-11" db="EMBL/GenBank/DDBJ databases">
        <authorList>
            <person name="Tran Van P."/>
        </authorList>
    </citation>
    <scope>NUCLEOTIDE SEQUENCE</scope>
</reference>
<feature type="domain" description="C-type lectin" evidence="1">
    <location>
        <begin position="248"/>
        <end position="361"/>
    </location>
</feature>
<keyword evidence="3" id="KW-1185">Reference proteome</keyword>
<dbReference type="InterPro" id="IPR016186">
    <property type="entry name" value="C-type_lectin-like/link_sf"/>
</dbReference>
<dbReference type="InterPro" id="IPR001304">
    <property type="entry name" value="C-type_lectin-like"/>
</dbReference>
<dbReference type="InterPro" id="IPR016187">
    <property type="entry name" value="CTDL_fold"/>
</dbReference>
<dbReference type="OrthoDB" id="7357196at2759"/>
<proteinExistence type="predicted"/>
<evidence type="ECO:0000259" key="1">
    <source>
        <dbReference type="PROSITE" id="PS50041"/>
    </source>
</evidence>
<dbReference type="SMART" id="SM00034">
    <property type="entry name" value="CLECT"/>
    <property type="match status" value="1"/>
</dbReference>